<evidence type="ECO:0000259" key="3">
    <source>
        <dbReference type="PROSITE" id="PS50893"/>
    </source>
</evidence>
<dbReference type="InterPro" id="IPR003593">
    <property type="entry name" value="AAA+_ATPase"/>
</dbReference>
<evidence type="ECO:0000256" key="1">
    <source>
        <dbReference type="ARBA" id="ARBA00022741"/>
    </source>
</evidence>
<dbReference type="PROSITE" id="PS50893">
    <property type="entry name" value="ABC_TRANSPORTER_2"/>
    <property type="match status" value="1"/>
</dbReference>
<protein>
    <submittedName>
        <fullName evidence="4">Toxin RTX-I translocation ATP-binding protein</fullName>
    </submittedName>
</protein>
<dbReference type="GO" id="GO:0005886">
    <property type="term" value="C:plasma membrane"/>
    <property type="evidence" value="ECO:0007669"/>
    <property type="project" value="TreeGrafter"/>
</dbReference>
<dbReference type="CDD" id="cd00267">
    <property type="entry name" value="ABC_ATPase"/>
    <property type="match status" value="1"/>
</dbReference>
<dbReference type="EMBL" id="CP036316">
    <property type="protein sequence ID" value="QDT67055.1"/>
    <property type="molecule type" value="Genomic_DNA"/>
</dbReference>
<keyword evidence="5" id="KW-1185">Reference proteome</keyword>
<reference evidence="4 5" key="1">
    <citation type="submission" date="2019-02" db="EMBL/GenBank/DDBJ databases">
        <title>Deep-cultivation of Planctomycetes and their phenomic and genomic characterization uncovers novel biology.</title>
        <authorList>
            <person name="Wiegand S."/>
            <person name="Jogler M."/>
            <person name="Boedeker C."/>
            <person name="Pinto D."/>
            <person name="Vollmers J."/>
            <person name="Rivas-Marin E."/>
            <person name="Kohn T."/>
            <person name="Peeters S.H."/>
            <person name="Heuer A."/>
            <person name="Rast P."/>
            <person name="Oberbeckmann S."/>
            <person name="Bunk B."/>
            <person name="Jeske O."/>
            <person name="Meyerdierks A."/>
            <person name="Storesund J.E."/>
            <person name="Kallscheuer N."/>
            <person name="Luecker S."/>
            <person name="Lage O.M."/>
            <person name="Pohl T."/>
            <person name="Merkel B.J."/>
            <person name="Hornburger P."/>
            <person name="Mueller R.-W."/>
            <person name="Bruemmer F."/>
            <person name="Labrenz M."/>
            <person name="Spormann A.M."/>
            <person name="Op den Camp H."/>
            <person name="Overmann J."/>
            <person name="Amann R."/>
            <person name="Jetten M.S.M."/>
            <person name="Mascher T."/>
            <person name="Medema M.H."/>
            <person name="Devos D.P."/>
            <person name="Kaster A.-K."/>
            <person name="Ovreas L."/>
            <person name="Rohde M."/>
            <person name="Galperin M.Y."/>
            <person name="Jogler C."/>
        </authorList>
    </citation>
    <scope>NUCLEOTIDE SEQUENCE [LARGE SCALE GENOMIC DNA]</scope>
    <source>
        <strain evidence="4 5">V22</strain>
    </source>
</reference>
<organism evidence="4 5">
    <name type="scientific">Calycomorphotria hydatis</name>
    <dbReference type="NCBI Taxonomy" id="2528027"/>
    <lineage>
        <taxon>Bacteria</taxon>
        <taxon>Pseudomonadati</taxon>
        <taxon>Planctomycetota</taxon>
        <taxon>Planctomycetia</taxon>
        <taxon>Planctomycetales</taxon>
        <taxon>Planctomycetaceae</taxon>
        <taxon>Calycomorphotria</taxon>
    </lineage>
</organism>
<evidence type="ECO:0000313" key="5">
    <source>
        <dbReference type="Proteomes" id="UP000319976"/>
    </source>
</evidence>
<dbReference type="GO" id="GO:0016887">
    <property type="term" value="F:ATP hydrolysis activity"/>
    <property type="evidence" value="ECO:0007669"/>
    <property type="project" value="InterPro"/>
</dbReference>
<dbReference type="RefSeq" id="WP_145266693.1">
    <property type="nucleotide sequence ID" value="NZ_CP036316.1"/>
</dbReference>
<accession>A0A517TFB2</accession>
<dbReference type="OrthoDB" id="9802264at2"/>
<evidence type="ECO:0000256" key="2">
    <source>
        <dbReference type="ARBA" id="ARBA00022840"/>
    </source>
</evidence>
<dbReference type="PANTHER" id="PTHR24220">
    <property type="entry name" value="IMPORT ATP-BINDING PROTEIN"/>
    <property type="match status" value="1"/>
</dbReference>
<gene>
    <name evidence="4" type="primary">apxIB</name>
    <name evidence="4" type="ORF">V22_43270</name>
</gene>
<dbReference type="Pfam" id="PF00005">
    <property type="entry name" value="ABC_tran"/>
    <property type="match status" value="2"/>
</dbReference>
<dbReference type="InterPro" id="IPR027417">
    <property type="entry name" value="P-loop_NTPase"/>
</dbReference>
<dbReference type="InterPro" id="IPR003439">
    <property type="entry name" value="ABC_transporter-like_ATP-bd"/>
</dbReference>
<name>A0A517TFB2_9PLAN</name>
<keyword evidence="2 4" id="KW-0067">ATP-binding</keyword>
<proteinExistence type="predicted"/>
<sequence length="218" mass="24070">MKVNVVYPLAAKVPSIRTSMVMDHFGIEFDVGEHVIVKDLSLDIEQKQIVAFTGPSGSGKSSIMRAVAENIDEVIDIDHVALPDEVLIDGLDLPCDEAVAMLTLCGLGEPRLMLRTPSELSDGQRFRYRIACALSQKPKWLLIDEFTATLDRTLAKVIAFNVHRLAKKYLTGFLLATTHEDILDDLGADVHVACQLDGPPSVTYVKKTKPPPKHQLLR</sequence>
<dbReference type="Proteomes" id="UP000319976">
    <property type="component" value="Chromosome"/>
</dbReference>
<dbReference type="InterPro" id="IPR015854">
    <property type="entry name" value="ABC_transpr_LolD-like"/>
</dbReference>
<dbReference type="GO" id="GO:0022857">
    <property type="term" value="F:transmembrane transporter activity"/>
    <property type="evidence" value="ECO:0007669"/>
    <property type="project" value="TreeGrafter"/>
</dbReference>
<dbReference type="Gene3D" id="3.40.50.300">
    <property type="entry name" value="P-loop containing nucleotide triphosphate hydrolases"/>
    <property type="match status" value="2"/>
</dbReference>
<dbReference type="AlphaFoldDB" id="A0A517TFB2"/>
<evidence type="ECO:0000313" key="4">
    <source>
        <dbReference type="EMBL" id="QDT67055.1"/>
    </source>
</evidence>
<dbReference type="SUPFAM" id="SSF52540">
    <property type="entry name" value="P-loop containing nucleoside triphosphate hydrolases"/>
    <property type="match status" value="1"/>
</dbReference>
<dbReference type="SMART" id="SM00382">
    <property type="entry name" value="AAA"/>
    <property type="match status" value="1"/>
</dbReference>
<dbReference type="KEGG" id="chya:V22_43270"/>
<feature type="domain" description="ABC transporter" evidence="3">
    <location>
        <begin position="16"/>
        <end position="216"/>
    </location>
</feature>
<dbReference type="GO" id="GO:0005524">
    <property type="term" value="F:ATP binding"/>
    <property type="evidence" value="ECO:0007669"/>
    <property type="project" value="UniProtKB-KW"/>
</dbReference>
<keyword evidence="1" id="KW-0547">Nucleotide-binding</keyword>